<feature type="compositionally biased region" description="Low complexity" evidence="6">
    <location>
        <begin position="250"/>
        <end position="271"/>
    </location>
</feature>
<keyword evidence="3 4" id="KW-0539">Nucleus</keyword>
<comment type="caution">
    <text evidence="8">The sequence shown here is derived from an EMBL/GenBank/DDBJ whole genome shotgun (WGS) entry which is preliminary data.</text>
</comment>
<feature type="compositionally biased region" description="Low complexity" evidence="6">
    <location>
        <begin position="390"/>
        <end position="402"/>
    </location>
</feature>
<dbReference type="EMBL" id="JAWDEY010000032">
    <property type="protein sequence ID" value="KAK6588482.1"/>
    <property type="molecule type" value="Genomic_DNA"/>
</dbReference>
<evidence type="ECO:0000256" key="1">
    <source>
        <dbReference type="ARBA" id="ARBA00023015"/>
    </source>
</evidence>
<evidence type="ECO:0000313" key="8">
    <source>
        <dbReference type="EMBL" id="KAK6588482.1"/>
    </source>
</evidence>
<feature type="compositionally biased region" description="Polar residues" evidence="6">
    <location>
        <begin position="422"/>
        <end position="446"/>
    </location>
</feature>
<dbReference type="Gene3D" id="2.60.40.1970">
    <property type="entry name" value="YEATS domain"/>
    <property type="match status" value="1"/>
</dbReference>
<dbReference type="Pfam" id="PF03366">
    <property type="entry name" value="YEATS"/>
    <property type="match status" value="1"/>
</dbReference>
<dbReference type="GO" id="GO:0006355">
    <property type="term" value="P:regulation of DNA-templated transcription"/>
    <property type="evidence" value="ECO:0007669"/>
    <property type="project" value="InterPro"/>
</dbReference>
<dbReference type="Proteomes" id="UP001311799">
    <property type="component" value="Unassembled WGS sequence"/>
</dbReference>
<feature type="compositionally biased region" description="Low complexity" evidence="6">
    <location>
        <begin position="409"/>
        <end position="421"/>
    </location>
</feature>
<name>A0AAV9XV51_9CRYT</name>
<accession>A0AAV9XV51</accession>
<dbReference type="AlphaFoldDB" id="A0AAV9XV51"/>
<feature type="region of interest" description="Disordered" evidence="6">
    <location>
        <begin position="381"/>
        <end position="448"/>
    </location>
</feature>
<gene>
    <name evidence="8" type="ORF">RS030_4583</name>
</gene>
<feature type="domain" description="YEATS" evidence="7">
    <location>
        <begin position="24"/>
        <end position="179"/>
    </location>
</feature>
<feature type="compositionally biased region" description="Polar residues" evidence="6">
    <location>
        <begin position="496"/>
        <end position="509"/>
    </location>
</feature>
<feature type="region of interest" description="Disordered" evidence="6">
    <location>
        <begin position="250"/>
        <end position="294"/>
    </location>
</feature>
<evidence type="ECO:0000256" key="3">
    <source>
        <dbReference type="ARBA" id="ARBA00023242"/>
    </source>
</evidence>
<protein>
    <submittedName>
        <fullName evidence="8">Transcription factor TFIIF</fullName>
    </submittedName>
</protein>
<dbReference type="InterPro" id="IPR005033">
    <property type="entry name" value="YEATS"/>
</dbReference>
<feature type="region of interest" description="Disordered" evidence="6">
    <location>
        <begin position="496"/>
        <end position="562"/>
    </location>
</feature>
<keyword evidence="1" id="KW-0805">Transcription regulation</keyword>
<dbReference type="PANTHER" id="PTHR47573">
    <property type="entry name" value="PROTEIN AF-9 HOMOLOG"/>
    <property type="match status" value="1"/>
</dbReference>
<organism evidence="8 9">
    <name type="scientific">Cryptosporidium xiaoi</name>
    <dbReference type="NCBI Taxonomy" id="659607"/>
    <lineage>
        <taxon>Eukaryota</taxon>
        <taxon>Sar</taxon>
        <taxon>Alveolata</taxon>
        <taxon>Apicomplexa</taxon>
        <taxon>Conoidasida</taxon>
        <taxon>Coccidia</taxon>
        <taxon>Eucoccidiorida</taxon>
        <taxon>Eimeriorina</taxon>
        <taxon>Cryptosporidiidae</taxon>
        <taxon>Cryptosporidium</taxon>
    </lineage>
</organism>
<sequence length="562" mass="63316">MDSASKIKVNTGNSTTMSNIENRRRKNVTIRKPIILGTYAFMLSIAEQKKRGDNATHSWTCFLRSPDNEDISYYIKKVVFSLHPSFLNPNRVIEKCPFEVTECGWGEFDIIAKVYFVDSTEKPVEIKHFLRLYPPGTTDVRNVKFPTDNTPSECVVSETCDEFIFFEPTEKFYEKLISGPIQPLAEHRLQPYFQKVDKTIFEKTLSAAHASIQNEMATLRAEIAQITLEIQNIRENYYSLRPNEVASLFPHSVSEQSPPPSQQQYQHPSVHNKTNSPSHLSDPKDNLNNQNTPHIIDHGIMGVGMGGGGGGGITHKAEAYSNGGGNDCVNVDINNDYNNNVKSPQGGRTNNHKIHNVNKNIRPDIIGDMQQYQMVNSDQSIHYHSRHPSSSHPTHISNQQQIDGGGIGAIHIGTQQMQMQQHSYHSHTNQTHPNTHVNSRPTSHPTQNSYLQQNYQQHYNQQGIQSTSPQMLNHISVNSHQNYNKYQTSNQIGPQIIDGSNSMSHIQQQTGGGRVQMSQNGDPSSLDHPVIGSDNQMHYHPNANNNRVRSDTLTKSENNLFH</sequence>
<evidence type="ECO:0000313" key="9">
    <source>
        <dbReference type="Proteomes" id="UP001311799"/>
    </source>
</evidence>
<dbReference type="InterPro" id="IPR055129">
    <property type="entry name" value="YEATS_dom"/>
</dbReference>
<proteinExistence type="predicted"/>
<dbReference type="PANTHER" id="PTHR47573:SF1">
    <property type="entry name" value="PROTEIN AF-9 HOMOLOG"/>
    <property type="match status" value="1"/>
</dbReference>
<keyword evidence="5" id="KW-0175">Coiled coil</keyword>
<dbReference type="GO" id="GO:0005634">
    <property type="term" value="C:nucleus"/>
    <property type="evidence" value="ECO:0007669"/>
    <property type="project" value="UniProtKB-SubCell"/>
</dbReference>
<reference evidence="8 9" key="1">
    <citation type="submission" date="2023-10" db="EMBL/GenBank/DDBJ databases">
        <title>Comparative genomics analysis reveals potential genetic determinants of host preference in Cryptosporidium xiaoi.</title>
        <authorList>
            <person name="Xiao L."/>
            <person name="Li J."/>
        </authorList>
    </citation>
    <scope>NUCLEOTIDE SEQUENCE [LARGE SCALE GENOMIC DNA]</scope>
    <source>
        <strain evidence="8 9">52996</strain>
    </source>
</reference>
<evidence type="ECO:0000259" key="7">
    <source>
        <dbReference type="PROSITE" id="PS51037"/>
    </source>
</evidence>
<comment type="subcellular location">
    <subcellularLocation>
        <location evidence="4">Nucleus</location>
    </subcellularLocation>
</comment>
<evidence type="ECO:0000256" key="2">
    <source>
        <dbReference type="ARBA" id="ARBA00023163"/>
    </source>
</evidence>
<dbReference type="PROSITE" id="PS51037">
    <property type="entry name" value="YEATS"/>
    <property type="match status" value="1"/>
</dbReference>
<dbReference type="InterPro" id="IPR038704">
    <property type="entry name" value="YEAST_sf"/>
</dbReference>
<dbReference type="CDD" id="cd16910">
    <property type="entry name" value="YEATS_TFIID14_like"/>
    <property type="match status" value="1"/>
</dbReference>
<evidence type="ECO:0000256" key="5">
    <source>
        <dbReference type="SAM" id="Coils"/>
    </source>
</evidence>
<evidence type="ECO:0000256" key="4">
    <source>
        <dbReference type="PROSITE-ProRule" id="PRU00376"/>
    </source>
</evidence>
<evidence type="ECO:0000256" key="6">
    <source>
        <dbReference type="SAM" id="MobiDB-lite"/>
    </source>
</evidence>
<keyword evidence="9" id="KW-1185">Reference proteome</keyword>
<keyword evidence="2" id="KW-0804">Transcription</keyword>
<feature type="coiled-coil region" evidence="5">
    <location>
        <begin position="209"/>
        <end position="236"/>
    </location>
</feature>